<evidence type="ECO:0000313" key="2">
    <source>
        <dbReference type="EMBL" id="HAE1687218.1"/>
    </source>
</evidence>
<gene>
    <name evidence="2" type="primary">tagO</name>
    <name evidence="2" type="ORF">G3A03_21360</name>
</gene>
<reference evidence="2" key="2">
    <citation type="submission" date="2019-10" db="EMBL/GenBank/DDBJ databases">
        <authorList>
            <consortium name="NCBI Pathogen Detection Project"/>
        </authorList>
    </citation>
    <scope>NUCLEOTIDE SEQUENCE</scope>
    <source>
        <strain evidence="2">Salmonella enterica</strain>
    </source>
</reference>
<comment type="caution">
    <text evidence="2">The sequence shown here is derived from an EMBL/GenBank/DDBJ whole genome shotgun (WGS) entry which is preliminary data.</text>
</comment>
<name>A0A3U0D5P6_SALET</name>
<reference evidence="2" key="1">
    <citation type="journal article" date="2018" name="Genome Biol.">
        <title>SKESA: strategic k-mer extension for scrupulous assemblies.</title>
        <authorList>
            <person name="Souvorov A."/>
            <person name="Agarwala R."/>
            <person name="Lipman D.J."/>
        </authorList>
    </citation>
    <scope>NUCLEOTIDE SEQUENCE</scope>
    <source>
        <strain evidence="2">Salmonella enterica</strain>
    </source>
</reference>
<sequence length="227" mass="24802">MHGMRPSACWLLPLLLTVLPVYASEKADAQTTLNAMSACRKQPAALERLDCYDRILSPQPDTGFAGALIKARYDGEARKRAFEQEAQRADNSTALLLTRTEGERPAVIITTPAIGNLPPRPVLMFSCVDNITRMQVALASPRQDSDIPVTLKTESGAFRSRWFVRENGFLLEASRGLSGIDEIKQLFGARTLTLETGNGSSGQLTFNIDGLAQTLAPLREACHWAGE</sequence>
<feature type="chain" id="PRO_5030084494" evidence="1">
    <location>
        <begin position="24"/>
        <end position="227"/>
    </location>
</feature>
<accession>A0A3U0D5P6</accession>
<organism evidence="2">
    <name type="scientific">Salmonella enterica I</name>
    <dbReference type="NCBI Taxonomy" id="59201"/>
    <lineage>
        <taxon>Bacteria</taxon>
        <taxon>Pseudomonadati</taxon>
        <taxon>Pseudomonadota</taxon>
        <taxon>Gammaproteobacteria</taxon>
        <taxon>Enterobacterales</taxon>
        <taxon>Enterobacteriaceae</taxon>
        <taxon>Salmonella</taxon>
    </lineage>
</organism>
<protein>
    <submittedName>
        <fullName evidence="2">Type VI secretion system-associated protein TagO</fullName>
    </submittedName>
</protein>
<dbReference type="NCBIfam" id="TIGR03360">
    <property type="entry name" value="VI_minor_1"/>
    <property type="match status" value="1"/>
</dbReference>
<feature type="signal peptide" evidence="1">
    <location>
        <begin position="1"/>
        <end position="23"/>
    </location>
</feature>
<keyword evidence="1" id="KW-0732">Signal</keyword>
<evidence type="ECO:0000256" key="1">
    <source>
        <dbReference type="SAM" id="SignalP"/>
    </source>
</evidence>
<dbReference type="Pfam" id="PF11319">
    <property type="entry name" value="VasI"/>
    <property type="match status" value="1"/>
</dbReference>
<proteinExistence type="predicted"/>
<dbReference type="InterPro" id="IPR017738">
    <property type="entry name" value="T6SS-assoc_VCA0118"/>
</dbReference>
<dbReference type="AlphaFoldDB" id="A0A3U0D5P6"/>
<dbReference type="EMBL" id="DAARBC010000036">
    <property type="protein sequence ID" value="HAE1687218.1"/>
    <property type="molecule type" value="Genomic_DNA"/>
</dbReference>